<dbReference type="NCBIfam" id="NF033630">
    <property type="entry name" value="SLATT_6"/>
    <property type="match status" value="1"/>
</dbReference>
<feature type="transmembrane region" description="Helical" evidence="1">
    <location>
        <begin position="170"/>
        <end position="194"/>
    </location>
</feature>
<dbReference type="RefSeq" id="WP_021812845.1">
    <property type="nucleotide sequence ID" value="NZ_AUSW01000006.1"/>
</dbReference>
<protein>
    <recommendedName>
        <fullName evidence="2">SMODS and SLOG-associating 2TM effector domain-containing protein</fullName>
    </recommendedName>
</protein>
<dbReference type="eggNOG" id="ENOG502ZSUK">
    <property type="taxonomic scope" value="Bacteria"/>
</dbReference>
<feature type="transmembrane region" description="Helical" evidence="1">
    <location>
        <begin position="59"/>
        <end position="76"/>
    </location>
</feature>
<evidence type="ECO:0000313" key="3">
    <source>
        <dbReference type="EMBL" id="ERL56972.1"/>
    </source>
</evidence>
<dbReference type="AlphaFoldDB" id="U4T6F1"/>
<name>U4T6F1_9GAMM</name>
<dbReference type="STRING" id="1354303.M917_0169"/>
<keyword evidence="1" id="KW-0812">Transmembrane</keyword>
<evidence type="ECO:0000256" key="1">
    <source>
        <dbReference type="SAM" id="Phobius"/>
    </source>
</evidence>
<keyword evidence="1" id="KW-0472">Membrane</keyword>
<feature type="transmembrane region" description="Helical" evidence="1">
    <location>
        <begin position="34"/>
        <end position="52"/>
    </location>
</feature>
<keyword evidence="4" id="KW-1185">Reference proteome</keyword>
<organism evidence="3 4">
    <name type="scientific">Psychrobacter aquaticus CMS 56</name>
    <dbReference type="NCBI Taxonomy" id="1354303"/>
    <lineage>
        <taxon>Bacteria</taxon>
        <taxon>Pseudomonadati</taxon>
        <taxon>Pseudomonadota</taxon>
        <taxon>Gammaproteobacteria</taxon>
        <taxon>Moraxellales</taxon>
        <taxon>Moraxellaceae</taxon>
        <taxon>Psychrobacter</taxon>
    </lineage>
</organism>
<dbReference type="InterPro" id="IPR041119">
    <property type="entry name" value="SLATT_6"/>
</dbReference>
<dbReference type="PATRIC" id="fig|1354303.4.peg.170"/>
<comment type="caution">
    <text evidence="3">The sequence shown here is derived from an EMBL/GenBank/DDBJ whole genome shotgun (WGS) entry which is preliminary data.</text>
</comment>
<proteinExistence type="predicted"/>
<evidence type="ECO:0000313" key="4">
    <source>
        <dbReference type="Proteomes" id="UP000016761"/>
    </source>
</evidence>
<feature type="domain" description="SMODS and SLOG-associating 2TM effector" evidence="2">
    <location>
        <begin position="1"/>
        <end position="174"/>
    </location>
</feature>
<dbReference type="OrthoDB" id="8778886at2"/>
<gene>
    <name evidence="3" type="ORF">M917_0169</name>
</gene>
<keyword evidence="1" id="KW-1133">Transmembrane helix</keyword>
<dbReference type="Pfam" id="PF18169">
    <property type="entry name" value="SLATT_6"/>
    <property type="match status" value="1"/>
</dbReference>
<sequence>MNNNDLKKHIAETAYNVGYAAKLHFSSFELNEKLPSLISFISISCGIYALVYDELSTKFASSTLVILGVIGIYVSLKSNNDQDFKAKGDELTDLFNELKHLMAEIKQQPNEVKAVLEKLKNIEERFNKSCASHHIIFSTWLAHYKFFAEQQIGWIEEYKTFNFWKDKVPLTFWVSMFGLLVFSIFGCTGLFAVLCQALNFKGGN</sequence>
<evidence type="ECO:0000259" key="2">
    <source>
        <dbReference type="Pfam" id="PF18169"/>
    </source>
</evidence>
<accession>U4T6F1</accession>
<dbReference type="EMBL" id="AUSW01000006">
    <property type="protein sequence ID" value="ERL56972.1"/>
    <property type="molecule type" value="Genomic_DNA"/>
</dbReference>
<dbReference type="Proteomes" id="UP000016761">
    <property type="component" value="Unassembled WGS sequence"/>
</dbReference>
<reference evidence="3 4" key="1">
    <citation type="journal article" date="2013" name="Genome Announc.">
        <title>Draft Genome Sequence of Psychrobacter aquaticus Strain CMS 56T, Isolated from a Cyanobacterial Mat Sample Collected from Water Bodies in the McMurdo Dry Valley Region of Antarctica.</title>
        <authorList>
            <person name="Reddy G.S."/>
            <person name="Ara S."/>
            <person name="Singh A."/>
            <person name="Kumar Pinnaka A."/>
            <person name="Shivaji S."/>
        </authorList>
    </citation>
    <scope>NUCLEOTIDE SEQUENCE [LARGE SCALE GENOMIC DNA]</scope>
    <source>
        <strain evidence="3 4">CMS 56</strain>
    </source>
</reference>